<dbReference type="InterPro" id="IPR009057">
    <property type="entry name" value="Homeodomain-like_sf"/>
</dbReference>
<dbReference type="SUPFAM" id="SSF48498">
    <property type="entry name" value="Tetracyclin repressor-like, C-terminal domain"/>
    <property type="match status" value="1"/>
</dbReference>
<dbReference type="PRINTS" id="PR00455">
    <property type="entry name" value="HTHTETR"/>
</dbReference>
<evidence type="ECO:0000256" key="2">
    <source>
        <dbReference type="ARBA" id="ARBA00023125"/>
    </source>
</evidence>
<gene>
    <name evidence="5" type="ORF">MACH08_09090</name>
</gene>
<feature type="DNA-binding region" description="H-T-H motif" evidence="3">
    <location>
        <begin position="22"/>
        <end position="41"/>
    </location>
</feature>
<dbReference type="PANTHER" id="PTHR43479">
    <property type="entry name" value="ACREF/ENVCD OPERON REPRESSOR-RELATED"/>
    <property type="match status" value="1"/>
</dbReference>
<dbReference type="PANTHER" id="PTHR43479:SF11">
    <property type="entry name" value="ACREF_ENVCD OPERON REPRESSOR-RELATED"/>
    <property type="match status" value="1"/>
</dbReference>
<evidence type="ECO:0000256" key="3">
    <source>
        <dbReference type="PROSITE-ProRule" id="PRU00335"/>
    </source>
</evidence>
<evidence type="ECO:0000256" key="1">
    <source>
        <dbReference type="ARBA" id="ARBA00022491"/>
    </source>
</evidence>
<dbReference type="Gene3D" id="1.10.10.60">
    <property type="entry name" value="Homeodomain-like"/>
    <property type="match status" value="1"/>
</dbReference>
<evidence type="ECO:0000259" key="4">
    <source>
        <dbReference type="PROSITE" id="PS50977"/>
    </source>
</evidence>
<dbReference type="RefSeq" id="WP_017795795.1">
    <property type="nucleotide sequence ID" value="NZ_BSKO01000001.1"/>
</dbReference>
<reference evidence="5 6" key="1">
    <citation type="submission" date="2023-02" db="EMBL/GenBank/DDBJ databases">
        <title>Oceanobacillus kimchii IFOP_LL358 isolated form Alexandrium catenella lab strain.</title>
        <authorList>
            <person name="Gajardo G."/>
            <person name="Ueki S."/>
            <person name="Maruyama F."/>
        </authorList>
    </citation>
    <scope>NUCLEOTIDE SEQUENCE [LARGE SCALE GENOMIC DNA]</scope>
    <source>
        <strain evidence="5 6">IFOP_LL358</strain>
    </source>
</reference>
<dbReference type="Pfam" id="PF00440">
    <property type="entry name" value="TetR_N"/>
    <property type="match status" value="1"/>
</dbReference>
<dbReference type="InterPro" id="IPR041490">
    <property type="entry name" value="KstR2_TetR_C"/>
</dbReference>
<dbReference type="Pfam" id="PF17932">
    <property type="entry name" value="TetR_C_24"/>
    <property type="match status" value="1"/>
</dbReference>
<dbReference type="InterPro" id="IPR036271">
    <property type="entry name" value="Tet_transcr_reg_TetR-rel_C_sf"/>
</dbReference>
<feature type="domain" description="HTH tetR-type" evidence="4">
    <location>
        <begin position="1"/>
        <end position="59"/>
    </location>
</feature>
<keyword evidence="2 3" id="KW-0238">DNA-binding</keyword>
<sequence>MRDKIIQVSIPLFDTHGYSETSIQDIVDAIGVTKGTFYYYYKSKQELLKDINLTYIQNLLLAQEEILNNNTQTYKEKLYNNVLLIIRNIRKQRQSARIFAREIRHLQGENLEIVRHIRNKFRNNTQSIITKGIEAGEFNKNIRPDILTLGILGITNWSYYWFNPDGEVSEKQLTDYYMELILNGINQE</sequence>
<keyword evidence="6" id="KW-1185">Reference proteome</keyword>
<dbReference type="Gene3D" id="1.10.357.10">
    <property type="entry name" value="Tetracycline Repressor, domain 2"/>
    <property type="match status" value="1"/>
</dbReference>
<dbReference type="Proteomes" id="UP001275436">
    <property type="component" value="Unassembled WGS sequence"/>
</dbReference>
<keyword evidence="1" id="KW-0678">Repressor</keyword>
<evidence type="ECO:0000313" key="5">
    <source>
        <dbReference type="EMBL" id="GLO65125.1"/>
    </source>
</evidence>
<name>A0ABQ5TJ10_9BACI</name>
<dbReference type="InterPro" id="IPR050624">
    <property type="entry name" value="HTH-type_Tx_Regulator"/>
</dbReference>
<comment type="caution">
    <text evidence="5">The sequence shown here is derived from an EMBL/GenBank/DDBJ whole genome shotgun (WGS) entry which is preliminary data.</text>
</comment>
<accession>A0ABQ5TJ10</accession>
<dbReference type="PROSITE" id="PS50977">
    <property type="entry name" value="HTH_TETR_2"/>
    <property type="match status" value="1"/>
</dbReference>
<evidence type="ECO:0000313" key="6">
    <source>
        <dbReference type="Proteomes" id="UP001275436"/>
    </source>
</evidence>
<organism evidence="5 6">
    <name type="scientific">Oceanobacillus kimchii</name>
    <dbReference type="NCBI Taxonomy" id="746691"/>
    <lineage>
        <taxon>Bacteria</taxon>
        <taxon>Bacillati</taxon>
        <taxon>Bacillota</taxon>
        <taxon>Bacilli</taxon>
        <taxon>Bacillales</taxon>
        <taxon>Bacillaceae</taxon>
        <taxon>Oceanobacillus</taxon>
    </lineage>
</organism>
<proteinExistence type="predicted"/>
<dbReference type="EMBL" id="BSKO01000001">
    <property type="protein sequence ID" value="GLO65125.1"/>
    <property type="molecule type" value="Genomic_DNA"/>
</dbReference>
<dbReference type="SUPFAM" id="SSF46689">
    <property type="entry name" value="Homeodomain-like"/>
    <property type="match status" value="1"/>
</dbReference>
<dbReference type="InterPro" id="IPR001647">
    <property type="entry name" value="HTH_TetR"/>
</dbReference>
<protein>
    <submittedName>
        <fullName evidence="5">TetR family transcriptional regulator</fullName>
    </submittedName>
</protein>